<proteinExistence type="predicted"/>
<keyword evidence="2" id="KW-1185">Reference proteome</keyword>
<dbReference type="EMBL" id="QTJR01000005">
    <property type="protein sequence ID" value="RDY67372.1"/>
    <property type="molecule type" value="Genomic_DNA"/>
</dbReference>
<protein>
    <submittedName>
        <fullName evidence="1">Uncharacterized protein</fullName>
    </submittedName>
</protein>
<accession>A0A3D8VD60</accession>
<gene>
    <name evidence="1" type="ORF">DX912_08830</name>
</gene>
<dbReference type="AlphaFoldDB" id="A0A3D8VD60"/>
<dbReference type="Proteomes" id="UP000256829">
    <property type="component" value="Unassembled WGS sequence"/>
</dbReference>
<reference evidence="1 2" key="1">
    <citation type="submission" date="2018-08" db="EMBL/GenBank/DDBJ databases">
        <title>Lysobacter soli KCTC 22011, whole genome shotgun sequence.</title>
        <authorList>
            <person name="Zhang X."/>
            <person name="Feng G."/>
            <person name="Zhu H."/>
        </authorList>
    </citation>
    <scope>NUCLEOTIDE SEQUENCE [LARGE SCALE GENOMIC DNA]</scope>
    <source>
        <strain evidence="1 2">KCTC 22011</strain>
    </source>
</reference>
<organism evidence="1 2">
    <name type="scientific">Lysobacter soli</name>
    <dbReference type="NCBI Taxonomy" id="453783"/>
    <lineage>
        <taxon>Bacteria</taxon>
        <taxon>Pseudomonadati</taxon>
        <taxon>Pseudomonadota</taxon>
        <taxon>Gammaproteobacteria</taxon>
        <taxon>Lysobacterales</taxon>
        <taxon>Lysobacteraceae</taxon>
        <taxon>Lysobacter</taxon>
    </lineage>
</organism>
<comment type="caution">
    <text evidence="1">The sequence shown here is derived from an EMBL/GenBank/DDBJ whole genome shotgun (WGS) entry which is preliminary data.</text>
</comment>
<sequence length="124" mass="13423">MHATDDVAFTFAGYDPAMAEPGGTEVFRLCAVAEENRRRRTDLTHTVAALRSTIAQSVVIAWQLNAYASGAEQRLAMAVERAGLARPRVRGEDEVDAQDAKLLDNVEDAALNAKEASRAPIRAI</sequence>
<name>A0A3D8VD60_9GAMM</name>
<evidence type="ECO:0000313" key="2">
    <source>
        <dbReference type="Proteomes" id="UP000256829"/>
    </source>
</evidence>
<evidence type="ECO:0000313" key="1">
    <source>
        <dbReference type="EMBL" id="RDY67372.1"/>
    </source>
</evidence>